<sequence length="64" mass="7373">MRLIKYAILGALGVYGFKYATQKRSVDGKSLIDDLTDAIPDIINKIRNYGEKIRKDYNQTTELY</sequence>
<dbReference type="OrthoDB" id="798795at2"/>
<gene>
    <name evidence="1" type="ORF">DU508_10050</name>
</gene>
<proteinExistence type="predicted"/>
<accession>A0A369PZ13</accession>
<dbReference type="AlphaFoldDB" id="A0A369PZ13"/>
<organism evidence="1 2">
    <name type="scientific">Pedobacter chinensis</name>
    <dbReference type="NCBI Taxonomy" id="2282421"/>
    <lineage>
        <taxon>Bacteria</taxon>
        <taxon>Pseudomonadati</taxon>
        <taxon>Bacteroidota</taxon>
        <taxon>Sphingobacteriia</taxon>
        <taxon>Sphingobacteriales</taxon>
        <taxon>Sphingobacteriaceae</taxon>
        <taxon>Pedobacter</taxon>
    </lineage>
</organism>
<reference evidence="1 2" key="1">
    <citation type="submission" date="2018-07" db="EMBL/GenBank/DDBJ databases">
        <title>Pedobacter sp. nov., isolated from soil.</title>
        <authorList>
            <person name="Zhou L.Y."/>
            <person name="Du Z.J."/>
        </authorList>
    </citation>
    <scope>NUCLEOTIDE SEQUENCE [LARGE SCALE GENOMIC DNA]</scope>
    <source>
        <strain evidence="1 2">JDX94</strain>
    </source>
</reference>
<keyword evidence="2" id="KW-1185">Reference proteome</keyword>
<evidence type="ECO:0000313" key="1">
    <source>
        <dbReference type="EMBL" id="RDC57482.1"/>
    </source>
</evidence>
<dbReference type="RefSeq" id="WP_115402649.1">
    <property type="nucleotide sequence ID" value="NZ_QPKV01000003.1"/>
</dbReference>
<protein>
    <submittedName>
        <fullName evidence="1">YtxH domain-containing protein</fullName>
    </submittedName>
</protein>
<dbReference type="EMBL" id="QPKV01000003">
    <property type="protein sequence ID" value="RDC57482.1"/>
    <property type="molecule type" value="Genomic_DNA"/>
</dbReference>
<name>A0A369PZ13_9SPHI</name>
<evidence type="ECO:0000313" key="2">
    <source>
        <dbReference type="Proteomes" id="UP000253961"/>
    </source>
</evidence>
<dbReference type="Proteomes" id="UP000253961">
    <property type="component" value="Unassembled WGS sequence"/>
</dbReference>
<comment type="caution">
    <text evidence="1">The sequence shown here is derived from an EMBL/GenBank/DDBJ whole genome shotgun (WGS) entry which is preliminary data.</text>
</comment>